<keyword evidence="5" id="KW-1185">Reference proteome</keyword>
<feature type="region of interest" description="Disordered" evidence="1">
    <location>
        <begin position="65"/>
        <end position="207"/>
    </location>
</feature>
<feature type="region of interest" description="Disordered" evidence="1">
    <location>
        <begin position="1"/>
        <end position="27"/>
    </location>
</feature>
<organism evidence="3">
    <name type="scientific">Kwoniella dejecticola CBS 10117</name>
    <dbReference type="NCBI Taxonomy" id="1296121"/>
    <lineage>
        <taxon>Eukaryota</taxon>
        <taxon>Fungi</taxon>
        <taxon>Dikarya</taxon>
        <taxon>Basidiomycota</taxon>
        <taxon>Agaricomycotina</taxon>
        <taxon>Tremellomycetes</taxon>
        <taxon>Tremellales</taxon>
        <taxon>Cryptococcaceae</taxon>
        <taxon>Kwoniella</taxon>
    </lineage>
</organism>
<feature type="compositionally biased region" description="Low complexity" evidence="1">
    <location>
        <begin position="605"/>
        <end position="626"/>
    </location>
</feature>
<evidence type="ECO:0000313" key="5">
    <source>
        <dbReference type="Proteomes" id="UP000078595"/>
    </source>
</evidence>
<evidence type="ECO:0000313" key="4">
    <source>
        <dbReference type="EMBL" id="WWC61712.1"/>
    </source>
</evidence>
<accession>A0A1A6A5Q9</accession>
<proteinExistence type="predicted"/>
<feature type="compositionally biased region" description="Polar residues" evidence="1">
    <location>
        <begin position="315"/>
        <end position="325"/>
    </location>
</feature>
<dbReference type="GeneID" id="28968427"/>
<dbReference type="OrthoDB" id="2597011at2759"/>
<dbReference type="SUPFAM" id="SSF57959">
    <property type="entry name" value="Leucine zipper domain"/>
    <property type="match status" value="1"/>
</dbReference>
<feature type="compositionally biased region" description="Low complexity" evidence="1">
    <location>
        <begin position="530"/>
        <end position="543"/>
    </location>
</feature>
<reference evidence="4" key="3">
    <citation type="submission" date="2024-02" db="EMBL/GenBank/DDBJ databases">
        <title>Comparative genomics of Cryptococcus and Kwoniella reveals pathogenesis evolution and contrasting modes of karyotype evolution via chromosome fusion or intercentromeric recombination.</title>
        <authorList>
            <person name="Coelho M.A."/>
            <person name="David-Palma M."/>
            <person name="Shea T."/>
            <person name="Bowers K."/>
            <person name="McGinley-Smith S."/>
            <person name="Mohammad A.W."/>
            <person name="Gnirke A."/>
            <person name="Yurkov A.M."/>
            <person name="Nowrousian M."/>
            <person name="Sun S."/>
            <person name="Cuomo C.A."/>
            <person name="Heitman J."/>
        </authorList>
    </citation>
    <scope>NUCLEOTIDE SEQUENCE</scope>
    <source>
        <strain evidence="4">CBS 10117</strain>
    </source>
</reference>
<feature type="compositionally biased region" description="Polar residues" evidence="1">
    <location>
        <begin position="118"/>
        <end position="135"/>
    </location>
</feature>
<evidence type="ECO:0000256" key="1">
    <source>
        <dbReference type="SAM" id="MobiDB-lite"/>
    </source>
</evidence>
<feature type="compositionally biased region" description="Pro residues" evidence="1">
    <location>
        <begin position="13"/>
        <end position="22"/>
    </location>
</feature>
<dbReference type="CDD" id="cd14686">
    <property type="entry name" value="bZIP"/>
    <property type="match status" value="1"/>
</dbReference>
<feature type="region of interest" description="Disordered" evidence="1">
    <location>
        <begin position="283"/>
        <end position="327"/>
    </location>
</feature>
<dbReference type="Gene3D" id="1.20.5.170">
    <property type="match status" value="1"/>
</dbReference>
<evidence type="ECO:0000313" key="3">
    <source>
        <dbReference type="EMBL" id="OBR85393.1"/>
    </source>
</evidence>
<dbReference type="STRING" id="1296121.A0A1A6A5Q9"/>
<dbReference type="PROSITE" id="PS00036">
    <property type="entry name" value="BZIP_BASIC"/>
    <property type="match status" value="1"/>
</dbReference>
<dbReference type="Proteomes" id="UP000078595">
    <property type="component" value="Chromosome 5"/>
</dbReference>
<feature type="compositionally biased region" description="Basic and acidic residues" evidence="1">
    <location>
        <begin position="513"/>
        <end position="524"/>
    </location>
</feature>
<dbReference type="VEuPathDB" id="FungiDB:I303_04728"/>
<feature type="compositionally biased region" description="Polar residues" evidence="1">
    <location>
        <begin position="295"/>
        <end position="307"/>
    </location>
</feature>
<protein>
    <recommendedName>
        <fullName evidence="2">BZIP domain-containing protein</fullName>
    </recommendedName>
</protein>
<name>A0A1A6A5Q9_9TREE</name>
<feature type="compositionally biased region" description="Basic and acidic residues" evidence="1">
    <location>
        <begin position="491"/>
        <end position="500"/>
    </location>
</feature>
<sequence length="729" mass="79855">MSRQPRHERRLAPLPPPPPSQPIPNVGLSFLADTALADAVPGRPMPPQRKGSITLPPIAALIPVPCQAANPPSLSSMLPRSGSSIPEHSHAHTATRSASARPARKSDQPVLGNEWANGASTSDSPSNTHMSSVSTPFPPRQPSKKERSKKQSQSHNRATPASIPLEYNVRPYNRLATTGNPAPARTIADAPLRTQPSRPSKTKLPHPLQGLALDKTYPERKVEDWHNDAQNMLRPPVSRPYPTSSHPELSIDHHSAAQALIPPPPPPPHTLKKVHPPVESWDRYALPQMPGDQSYLPQLQHSPVQSRPHSRRHQSTPSVAPTNATWDEPFMANNLPQSRIFAFIPENPEMLTRSRHRNIISIGSQATPNTAMQRSQSAHSNNPAKKVLAGKASSAPSSPKGIPQSSRLGGSLPTPVTGCMEMDVFQGTKEWLAGQTRRTNVMSTFQEEVLSLPQVQTPSPPLPEIGMDSPINVQFQSEKFFSPQHREATTPIDQEMRDDSSAPPPPPSCSHSRSPESTRSHQQLEEPGLASGDSSYSESCSEPASDEENPDEQIERIRTDDQSDDQFQESSSTLMRDQADRRSSSARAQSDSHFTQHSDFHSVKSDNSLSSSPTSSCFSPTTSSRPKNAPKRTKTNSASGSKANVKGTKPTGGTGQRKNGERRREQNAVAQKKFRWKKKQQAAKMEEELEISTALVSTLKKEGVEKDRLINKLKGEVGVLKRKLKHLDT</sequence>
<dbReference type="KEGG" id="kdj:28968427"/>
<feature type="compositionally biased region" description="Low complexity" evidence="1">
    <location>
        <begin position="71"/>
        <end position="101"/>
    </location>
</feature>
<dbReference type="EMBL" id="CP144534">
    <property type="protein sequence ID" value="WWC61712.1"/>
    <property type="molecule type" value="Genomic_DNA"/>
</dbReference>
<dbReference type="RefSeq" id="XP_018263235.1">
    <property type="nucleotide sequence ID" value="XM_018408024.1"/>
</dbReference>
<gene>
    <name evidence="3" type="ORF">I303_04728</name>
    <name evidence="4" type="ORF">I303_104297</name>
</gene>
<reference evidence="3" key="1">
    <citation type="submission" date="2013-07" db="EMBL/GenBank/DDBJ databases">
        <title>The Genome Sequence of Cryptococcus dejecticola CBS10117.</title>
        <authorList>
            <consortium name="The Broad Institute Genome Sequencing Platform"/>
            <person name="Cuomo C."/>
            <person name="Litvintseva A."/>
            <person name="Chen Y."/>
            <person name="Heitman J."/>
            <person name="Sun S."/>
            <person name="Springer D."/>
            <person name="Dromer F."/>
            <person name="Young S.K."/>
            <person name="Zeng Q."/>
            <person name="Gargeya S."/>
            <person name="Fitzgerald M."/>
            <person name="Abouelleil A."/>
            <person name="Alvarado L."/>
            <person name="Berlin A.M."/>
            <person name="Chapman S.B."/>
            <person name="Dewar J."/>
            <person name="Goldberg J."/>
            <person name="Griggs A."/>
            <person name="Gujja S."/>
            <person name="Hansen M."/>
            <person name="Howarth C."/>
            <person name="Imamovic A."/>
            <person name="Larimer J."/>
            <person name="McCowan C."/>
            <person name="Murphy C."/>
            <person name="Pearson M."/>
            <person name="Priest M."/>
            <person name="Roberts A."/>
            <person name="Saif S."/>
            <person name="Shea T."/>
            <person name="Sykes S."/>
            <person name="Wortman J."/>
            <person name="Nusbaum C."/>
            <person name="Birren B."/>
        </authorList>
    </citation>
    <scope>NUCLEOTIDE SEQUENCE [LARGE SCALE GENOMIC DNA]</scope>
    <source>
        <strain evidence="3">CBS 10117</strain>
    </source>
</reference>
<feature type="domain" description="BZIP" evidence="2">
    <location>
        <begin position="662"/>
        <end position="677"/>
    </location>
</feature>
<feature type="compositionally biased region" description="Polar residues" evidence="1">
    <location>
        <begin position="364"/>
        <end position="383"/>
    </location>
</feature>
<reference evidence="4" key="2">
    <citation type="submission" date="2013-07" db="EMBL/GenBank/DDBJ databases">
        <authorList>
            <consortium name="The Broad Institute Genome Sequencing Platform"/>
            <person name="Cuomo C."/>
            <person name="Litvintseva A."/>
            <person name="Chen Y."/>
            <person name="Heitman J."/>
            <person name="Sun S."/>
            <person name="Springer D."/>
            <person name="Dromer F."/>
            <person name="Young S.K."/>
            <person name="Zeng Q."/>
            <person name="Gargeya S."/>
            <person name="Fitzgerald M."/>
            <person name="Abouelleil A."/>
            <person name="Alvarado L."/>
            <person name="Berlin A.M."/>
            <person name="Chapman S.B."/>
            <person name="Dewar J."/>
            <person name="Goldberg J."/>
            <person name="Griggs A."/>
            <person name="Gujja S."/>
            <person name="Hansen M."/>
            <person name="Howarth C."/>
            <person name="Imamovic A."/>
            <person name="Larimer J."/>
            <person name="McCowan C."/>
            <person name="Murphy C."/>
            <person name="Pearson M."/>
            <person name="Priest M."/>
            <person name="Roberts A."/>
            <person name="Saif S."/>
            <person name="Shea T."/>
            <person name="Sykes S."/>
            <person name="Wortman J."/>
            <person name="Nusbaum C."/>
            <person name="Birren B."/>
        </authorList>
    </citation>
    <scope>NUCLEOTIDE SEQUENCE</scope>
    <source>
        <strain evidence="4">CBS 10117</strain>
    </source>
</reference>
<feature type="compositionally biased region" description="Basic and acidic residues" evidence="1">
    <location>
        <begin position="594"/>
        <end position="604"/>
    </location>
</feature>
<dbReference type="InterPro" id="IPR004827">
    <property type="entry name" value="bZIP"/>
</dbReference>
<dbReference type="AlphaFoldDB" id="A0A1A6A5Q9"/>
<evidence type="ECO:0000259" key="2">
    <source>
        <dbReference type="PROSITE" id="PS00036"/>
    </source>
</evidence>
<dbReference type="InterPro" id="IPR046347">
    <property type="entry name" value="bZIP_sf"/>
</dbReference>
<feature type="region of interest" description="Disordered" evidence="1">
    <location>
        <begin position="491"/>
        <end position="676"/>
    </location>
</feature>
<feature type="region of interest" description="Disordered" evidence="1">
    <location>
        <begin position="228"/>
        <end position="249"/>
    </location>
</feature>
<feature type="compositionally biased region" description="Low complexity" evidence="1">
    <location>
        <begin position="389"/>
        <end position="401"/>
    </location>
</feature>
<dbReference type="EMBL" id="KI894031">
    <property type="protein sequence ID" value="OBR85393.1"/>
    <property type="molecule type" value="Genomic_DNA"/>
</dbReference>
<feature type="region of interest" description="Disordered" evidence="1">
    <location>
        <begin position="364"/>
        <end position="414"/>
    </location>
</feature>
<dbReference type="GO" id="GO:0003700">
    <property type="term" value="F:DNA-binding transcription factor activity"/>
    <property type="evidence" value="ECO:0007669"/>
    <property type="project" value="InterPro"/>
</dbReference>